<dbReference type="InterPro" id="IPR004839">
    <property type="entry name" value="Aminotransferase_I/II_large"/>
</dbReference>
<dbReference type="Pfam" id="PF00155">
    <property type="entry name" value="Aminotran_1_2"/>
    <property type="match status" value="1"/>
</dbReference>
<evidence type="ECO:0000259" key="7">
    <source>
        <dbReference type="PROSITE" id="PS50949"/>
    </source>
</evidence>
<gene>
    <name evidence="8" type="ORF">E0H50_24355</name>
</gene>
<reference evidence="8 9" key="1">
    <citation type="submission" date="2019-02" db="EMBL/GenBank/DDBJ databases">
        <title>Kribbella capetownensis sp. nov. and Kribbella speibonae sp. nov., isolated from soil.</title>
        <authorList>
            <person name="Curtis S.M."/>
            <person name="Norton I."/>
            <person name="Everest G.J."/>
            <person name="Meyers P.R."/>
        </authorList>
    </citation>
    <scope>NUCLEOTIDE SEQUENCE [LARGE SCALE GENOMIC DNA]</scope>
    <source>
        <strain evidence="8 9">DSM 27082</strain>
    </source>
</reference>
<dbReference type="GO" id="GO:0003677">
    <property type="term" value="F:DNA binding"/>
    <property type="evidence" value="ECO:0007669"/>
    <property type="project" value="UniProtKB-KW"/>
</dbReference>
<name>A0A4R0IBR0_9ACTN</name>
<evidence type="ECO:0000256" key="4">
    <source>
        <dbReference type="ARBA" id="ARBA00023125"/>
    </source>
</evidence>
<evidence type="ECO:0000256" key="5">
    <source>
        <dbReference type="ARBA" id="ARBA00023163"/>
    </source>
</evidence>
<keyword evidence="2" id="KW-0663">Pyridoxal phosphate</keyword>
<evidence type="ECO:0000313" key="8">
    <source>
        <dbReference type="EMBL" id="TCC30541.1"/>
    </source>
</evidence>
<dbReference type="GO" id="GO:0008483">
    <property type="term" value="F:transaminase activity"/>
    <property type="evidence" value="ECO:0007669"/>
    <property type="project" value="UniProtKB-KW"/>
</dbReference>
<dbReference type="InterPro" id="IPR015421">
    <property type="entry name" value="PyrdxlP-dep_Trfase_major"/>
</dbReference>
<dbReference type="GO" id="GO:0003700">
    <property type="term" value="F:DNA-binding transcription factor activity"/>
    <property type="evidence" value="ECO:0007669"/>
    <property type="project" value="InterPro"/>
</dbReference>
<dbReference type="Gene3D" id="3.40.640.10">
    <property type="entry name" value="Type I PLP-dependent aspartate aminotransferase-like (Major domain)"/>
    <property type="match status" value="1"/>
</dbReference>
<dbReference type="Pfam" id="PF00392">
    <property type="entry name" value="GntR"/>
    <property type="match status" value="1"/>
</dbReference>
<sequence length="465" mass="49718">MILNVTDQKLGKRMTEDVPPQDGPAVSSAWLAEQIAESSAAGIAAAIARLVRHGELAPQTRLPTVRALAPRLDVSPATVSAAWATLRKQRVVAGGGRQGTWVLGGLAVPRPARYENISRYWPDQTLNLSRAVPDPALLPSMSEAFVHALRDPEVHSYEVVSISGPLREAAGRTWPFETDHWMCVNGGYEGLLLLMRTTVVPGEHVAIEEPATPRLLDILDNVGARPVPVATDAEGPIPASLREALQQDPVAFVYEPRSSSHLGASVTPARRDELAALLAGTGTLVVEDDGLGELSSFDYHGVAEVLPDQSVLVRSYSKSHSPDLRLAVMAGAAEPIERVRVYRQFGSGWTSRLLQNALAWLLQDEFATSAVATARTTYRERREHLAGLLSARGLEPTGVDGLAVWVPVRSEHEATLVLASHGIAVAGANASWTKPGPPAIRIATGLPIPDPERVADAVALAVQAR</sequence>
<proteinExistence type="inferred from homology"/>
<dbReference type="PANTHER" id="PTHR46577">
    <property type="entry name" value="HTH-TYPE TRANSCRIPTIONAL REGULATORY PROTEIN GABR"/>
    <property type="match status" value="1"/>
</dbReference>
<protein>
    <submittedName>
        <fullName evidence="8">PLP-dependent aminotransferase family protein</fullName>
    </submittedName>
</protein>
<evidence type="ECO:0000256" key="6">
    <source>
        <dbReference type="SAM" id="MobiDB-lite"/>
    </source>
</evidence>
<dbReference type="InterPro" id="IPR036388">
    <property type="entry name" value="WH-like_DNA-bd_sf"/>
</dbReference>
<comment type="caution">
    <text evidence="8">The sequence shown here is derived from an EMBL/GenBank/DDBJ whole genome shotgun (WGS) entry which is preliminary data.</text>
</comment>
<evidence type="ECO:0000256" key="1">
    <source>
        <dbReference type="ARBA" id="ARBA00005384"/>
    </source>
</evidence>
<feature type="region of interest" description="Disordered" evidence="6">
    <location>
        <begin position="1"/>
        <end position="25"/>
    </location>
</feature>
<dbReference type="InterPro" id="IPR015422">
    <property type="entry name" value="PyrdxlP-dep_Trfase_small"/>
</dbReference>
<evidence type="ECO:0000256" key="2">
    <source>
        <dbReference type="ARBA" id="ARBA00022898"/>
    </source>
</evidence>
<dbReference type="GO" id="GO:0030170">
    <property type="term" value="F:pyridoxal phosphate binding"/>
    <property type="evidence" value="ECO:0007669"/>
    <property type="project" value="InterPro"/>
</dbReference>
<dbReference type="Gene3D" id="1.10.10.10">
    <property type="entry name" value="Winged helix-like DNA-binding domain superfamily/Winged helix DNA-binding domain"/>
    <property type="match status" value="1"/>
</dbReference>
<organism evidence="8 9">
    <name type="scientific">Kribbella sindirgiensis</name>
    <dbReference type="NCBI Taxonomy" id="1124744"/>
    <lineage>
        <taxon>Bacteria</taxon>
        <taxon>Bacillati</taxon>
        <taxon>Actinomycetota</taxon>
        <taxon>Actinomycetes</taxon>
        <taxon>Propionibacteriales</taxon>
        <taxon>Kribbellaceae</taxon>
        <taxon>Kribbella</taxon>
    </lineage>
</organism>
<keyword evidence="8" id="KW-0032">Aminotransferase</keyword>
<dbReference type="InterPro" id="IPR036390">
    <property type="entry name" value="WH_DNA-bd_sf"/>
</dbReference>
<keyword evidence="9" id="KW-1185">Reference proteome</keyword>
<keyword evidence="5" id="KW-0804">Transcription</keyword>
<comment type="similarity">
    <text evidence="1">In the C-terminal section; belongs to the class-I pyridoxal-phosphate-dependent aminotransferase family.</text>
</comment>
<dbReference type="Proteomes" id="UP000292695">
    <property type="component" value="Unassembled WGS sequence"/>
</dbReference>
<dbReference type="PROSITE" id="PS50949">
    <property type="entry name" value="HTH_GNTR"/>
    <property type="match status" value="1"/>
</dbReference>
<dbReference type="InterPro" id="IPR015424">
    <property type="entry name" value="PyrdxlP-dep_Trfase"/>
</dbReference>
<keyword evidence="8" id="KW-0808">Transferase</keyword>
<dbReference type="OrthoDB" id="4307011at2"/>
<dbReference type="SUPFAM" id="SSF46785">
    <property type="entry name" value="Winged helix' DNA-binding domain"/>
    <property type="match status" value="1"/>
</dbReference>
<keyword evidence="3" id="KW-0805">Transcription regulation</keyword>
<dbReference type="CDD" id="cd00609">
    <property type="entry name" value="AAT_like"/>
    <property type="match status" value="1"/>
</dbReference>
<dbReference type="SUPFAM" id="SSF53383">
    <property type="entry name" value="PLP-dependent transferases"/>
    <property type="match status" value="1"/>
</dbReference>
<feature type="domain" description="HTH gntR-type" evidence="7">
    <location>
        <begin position="37"/>
        <end position="105"/>
    </location>
</feature>
<accession>A0A4R0IBR0</accession>
<evidence type="ECO:0000256" key="3">
    <source>
        <dbReference type="ARBA" id="ARBA00023015"/>
    </source>
</evidence>
<keyword evidence="4" id="KW-0238">DNA-binding</keyword>
<dbReference type="AlphaFoldDB" id="A0A4R0IBR0"/>
<dbReference type="SMART" id="SM00345">
    <property type="entry name" value="HTH_GNTR"/>
    <property type="match status" value="1"/>
</dbReference>
<dbReference type="PANTHER" id="PTHR46577:SF1">
    <property type="entry name" value="HTH-TYPE TRANSCRIPTIONAL REGULATORY PROTEIN GABR"/>
    <property type="match status" value="1"/>
</dbReference>
<dbReference type="InterPro" id="IPR051446">
    <property type="entry name" value="HTH_trans_reg/aminotransferase"/>
</dbReference>
<dbReference type="Gene3D" id="3.90.1150.10">
    <property type="entry name" value="Aspartate Aminotransferase, domain 1"/>
    <property type="match status" value="1"/>
</dbReference>
<dbReference type="InterPro" id="IPR000524">
    <property type="entry name" value="Tscrpt_reg_HTH_GntR"/>
</dbReference>
<evidence type="ECO:0000313" key="9">
    <source>
        <dbReference type="Proteomes" id="UP000292695"/>
    </source>
</evidence>
<dbReference type="EMBL" id="SJKA01000008">
    <property type="protein sequence ID" value="TCC30541.1"/>
    <property type="molecule type" value="Genomic_DNA"/>
</dbReference>